<accession>A0A7C1K0F7</accession>
<gene>
    <name evidence="1" type="ORF">ENP47_02815</name>
</gene>
<dbReference type="AlphaFoldDB" id="A0A7C1K0F7"/>
<sequence>MSAATPVRARRPRRRAQLAPRFANWIMVAISLYWTLLFARWCAWVLAHVIGDPNGILATLHWWLAWPFVLIPGAARFPLLADLVAMTVTGTVTLGLLGILAGWWREAGARHRR</sequence>
<reference evidence="1" key="1">
    <citation type="journal article" date="2020" name="mSystems">
        <title>Genome- and Community-Level Interaction Insights into Carbon Utilization and Element Cycling Functions of Hydrothermarchaeota in Hydrothermal Sediment.</title>
        <authorList>
            <person name="Zhou Z."/>
            <person name="Liu Y."/>
            <person name="Xu W."/>
            <person name="Pan J."/>
            <person name="Luo Z.H."/>
            <person name="Li M."/>
        </authorList>
    </citation>
    <scope>NUCLEOTIDE SEQUENCE [LARGE SCALE GENOMIC DNA]</scope>
    <source>
        <strain evidence="1">SpSt-222</strain>
    </source>
</reference>
<name>A0A7C1K0F7_THERO</name>
<dbReference type="EMBL" id="DSJL01000007">
    <property type="protein sequence ID" value="HEF64528.1"/>
    <property type="molecule type" value="Genomic_DNA"/>
</dbReference>
<proteinExistence type="predicted"/>
<protein>
    <submittedName>
        <fullName evidence="1">Uncharacterized protein</fullName>
    </submittedName>
</protein>
<comment type="caution">
    <text evidence="1">The sequence shown here is derived from an EMBL/GenBank/DDBJ whole genome shotgun (WGS) entry which is preliminary data.</text>
</comment>
<organism evidence="1">
    <name type="scientific">Thermomicrobium roseum</name>
    <dbReference type="NCBI Taxonomy" id="500"/>
    <lineage>
        <taxon>Bacteria</taxon>
        <taxon>Pseudomonadati</taxon>
        <taxon>Thermomicrobiota</taxon>
        <taxon>Thermomicrobia</taxon>
        <taxon>Thermomicrobiales</taxon>
        <taxon>Thermomicrobiaceae</taxon>
        <taxon>Thermomicrobium</taxon>
    </lineage>
</organism>
<evidence type="ECO:0000313" key="1">
    <source>
        <dbReference type="EMBL" id="HEF64528.1"/>
    </source>
</evidence>